<dbReference type="GeneID" id="64629147"/>
<proteinExistence type="predicted"/>
<dbReference type="Gene3D" id="3.30.420.40">
    <property type="match status" value="1"/>
</dbReference>
<protein>
    <submittedName>
        <fullName evidence="1">Uncharacterized protein</fullName>
    </submittedName>
</protein>
<gene>
    <name evidence="1" type="ORF">BJ212DRAFT_1341013</name>
</gene>
<dbReference type="EMBL" id="JABBWG010000008">
    <property type="protein sequence ID" value="KAG1820598.1"/>
    <property type="molecule type" value="Genomic_DNA"/>
</dbReference>
<dbReference type="OrthoDB" id="2681286at2759"/>
<comment type="caution">
    <text evidence="1">The sequence shown here is derived from an EMBL/GenBank/DDBJ whole genome shotgun (WGS) entry which is preliminary data.</text>
</comment>
<reference evidence="1" key="1">
    <citation type="journal article" date="2020" name="New Phytol.">
        <title>Comparative genomics reveals dynamic genome evolution in host specialist ectomycorrhizal fungi.</title>
        <authorList>
            <person name="Lofgren L.A."/>
            <person name="Nguyen N.H."/>
            <person name="Vilgalys R."/>
            <person name="Ruytinx J."/>
            <person name="Liao H.L."/>
            <person name="Branco S."/>
            <person name="Kuo A."/>
            <person name="LaButti K."/>
            <person name="Lipzen A."/>
            <person name="Andreopoulos W."/>
            <person name="Pangilinan J."/>
            <person name="Riley R."/>
            <person name="Hundley H."/>
            <person name="Na H."/>
            <person name="Barry K."/>
            <person name="Grigoriev I.V."/>
            <person name="Stajich J.E."/>
            <person name="Kennedy P.G."/>
        </authorList>
    </citation>
    <scope>NUCLEOTIDE SEQUENCE</scope>
    <source>
        <strain evidence="1">MN1</strain>
    </source>
</reference>
<accession>A0A9P7EGK7</accession>
<dbReference type="Proteomes" id="UP000807769">
    <property type="component" value="Unassembled WGS sequence"/>
</dbReference>
<dbReference type="RefSeq" id="XP_041195869.1">
    <property type="nucleotide sequence ID" value="XM_041335130.1"/>
</dbReference>
<dbReference type="AlphaFoldDB" id="A0A9P7EGK7"/>
<name>A0A9P7EGK7_9AGAM</name>
<organism evidence="1 2">
    <name type="scientific">Suillus subaureus</name>
    <dbReference type="NCBI Taxonomy" id="48587"/>
    <lineage>
        <taxon>Eukaryota</taxon>
        <taxon>Fungi</taxon>
        <taxon>Dikarya</taxon>
        <taxon>Basidiomycota</taxon>
        <taxon>Agaricomycotina</taxon>
        <taxon>Agaricomycetes</taxon>
        <taxon>Agaricomycetidae</taxon>
        <taxon>Boletales</taxon>
        <taxon>Suillineae</taxon>
        <taxon>Suillaceae</taxon>
        <taxon>Suillus</taxon>
    </lineage>
</organism>
<sequence>MSGMSSLVANLPATSFLRESCLFRARLRAALDEYSSDERTLLHFPPLELWFKFDTDNAVMIAWASMHRFLAGDYDDYSVDLCIKWSIEDIRV</sequence>
<keyword evidence="2" id="KW-1185">Reference proteome</keyword>
<evidence type="ECO:0000313" key="2">
    <source>
        <dbReference type="Proteomes" id="UP000807769"/>
    </source>
</evidence>
<evidence type="ECO:0000313" key="1">
    <source>
        <dbReference type="EMBL" id="KAG1820598.1"/>
    </source>
</evidence>